<evidence type="ECO:0000256" key="1">
    <source>
        <dbReference type="SAM" id="MobiDB-lite"/>
    </source>
</evidence>
<evidence type="ECO:0000313" key="3">
    <source>
        <dbReference type="Proteomes" id="UP000676336"/>
    </source>
</evidence>
<dbReference type="AlphaFoldDB" id="A0A8S3IV45"/>
<dbReference type="SUPFAM" id="SSF48452">
    <property type="entry name" value="TPR-like"/>
    <property type="match status" value="1"/>
</dbReference>
<dbReference type="Gene3D" id="1.25.40.10">
    <property type="entry name" value="Tetratricopeptide repeat domain"/>
    <property type="match status" value="1"/>
</dbReference>
<dbReference type="InterPro" id="IPR050871">
    <property type="entry name" value="26S_Proteasome/COP9_Components"/>
</dbReference>
<accession>A0A8S3IV45</accession>
<dbReference type="PANTHER" id="PTHR10678">
    <property type="entry name" value="26S PROTEASOME NON-ATPASE REGULATORY SUBUNIT 11/COP9 SIGNALOSOME COMPLEX SUBUNIT 2"/>
    <property type="match status" value="1"/>
</dbReference>
<evidence type="ECO:0000313" key="2">
    <source>
        <dbReference type="EMBL" id="CAF5205862.1"/>
    </source>
</evidence>
<feature type="non-terminal residue" evidence="2">
    <location>
        <position position="93"/>
    </location>
</feature>
<evidence type="ECO:0008006" key="4">
    <source>
        <dbReference type="Google" id="ProtNLM"/>
    </source>
</evidence>
<dbReference type="EMBL" id="CAJOBI010335939">
    <property type="protein sequence ID" value="CAF5205862.1"/>
    <property type="molecule type" value="Genomic_DNA"/>
</dbReference>
<sequence>MSDDDGMDGNEDFDLDYENTDEEPDADLENQYYNSKALKEDDPFAAIESFKKVLALEQKSGEKGDWGFKALKQMMKIYFKMENYDEMLACYKE</sequence>
<feature type="region of interest" description="Disordered" evidence="1">
    <location>
        <begin position="1"/>
        <end position="26"/>
    </location>
</feature>
<protein>
    <recommendedName>
        <fullName evidence="4">COP9 signalosome complex subunit 2</fullName>
    </recommendedName>
</protein>
<proteinExistence type="predicted"/>
<organism evidence="2 3">
    <name type="scientific">Rotaria magnacalcarata</name>
    <dbReference type="NCBI Taxonomy" id="392030"/>
    <lineage>
        <taxon>Eukaryota</taxon>
        <taxon>Metazoa</taxon>
        <taxon>Spiralia</taxon>
        <taxon>Gnathifera</taxon>
        <taxon>Rotifera</taxon>
        <taxon>Eurotatoria</taxon>
        <taxon>Bdelloidea</taxon>
        <taxon>Philodinida</taxon>
        <taxon>Philodinidae</taxon>
        <taxon>Rotaria</taxon>
    </lineage>
</organism>
<comment type="caution">
    <text evidence="2">The sequence shown here is derived from an EMBL/GenBank/DDBJ whole genome shotgun (WGS) entry which is preliminary data.</text>
</comment>
<dbReference type="InterPro" id="IPR011990">
    <property type="entry name" value="TPR-like_helical_dom_sf"/>
</dbReference>
<dbReference type="Proteomes" id="UP000676336">
    <property type="component" value="Unassembled WGS sequence"/>
</dbReference>
<reference evidence="2" key="1">
    <citation type="submission" date="2021-02" db="EMBL/GenBank/DDBJ databases">
        <authorList>
            <person name="Nowell W R."/>
        </authorList>
    </citation>
    <scope>NUCLEOTIDE SEQUENCE</scope>
</reference>
<name>A0A8S3IV45_9BILA</name>
<gene>
    <name evidence="2" type="ORF">SMN809_LOCUS76871</name>
</gene>